<comment type="caution">
    <text evidence="1">The sequence shown here is derived from an EMBL/GenBank/DDBJ whole genome shotgun (WGS) entry which is preliminary data.</text>
</comment>
<evidence type="ECO:0000313" key="2">
    <source>
        <dbReference type="Proteomes" id="UP000606974"/>
    </source>
</evidence>
<dbReference type="OrthoDB" id="4505928at2759"/>
<dbReference type="PANTHER" id="PTHR42070:SF1">
    <property type="entry name" value="FILAMENT ASSOCIATED PROTEIN, PUTATIVE (AFU_ORTHOLOGUE AFUA_8G06630)-RELATED"/>
    <property type="match status" value="1"/>
</dbReference>
<dbReference type="PANTHER" id="PTHR42070">
    <property type="entry name" value="FILAMENT ASSOCIATED PROTEIN, PUTATIVE (AFU_ORTHOLOGUE AFUA_8G06630)-RELATED"/>
    <property type="match status" value="1"/>
</dbReference>
<evidence type="ECO:0000313" key="1">
    <source>
        <dbReference type="EMBL" id="KAF7510580.1"/>
    </source>
</evidence>
<dbReference type="GO" id="GO:0003700">
    <property type="term" value="F:DNA-binding transcription factor activity"/>
    <property type="evidence" value="ECO:0007669"/>
    <property type="project" value="InterPro"/>
</dbReference>
<name>A0A8H7E6U2_9EURO</name>
<gene>
    <name evidence="1" type="ORF">GJ744_006192</name>
</gene>
<dbReference type="CDD" id="cd14688">
    <property type="entry name" value="bZIP_YAP"/>
    <property type="match status" value="1"/>
</dbReference>
<keyword evidence="2" id="KW-1185">Reference proteome</keyword>
<dbReference type="AlphaFoldDB" id="A0A8H7E6U2"/>
<sequence length="235" mass="25907">MATPVSKQERIRLNQQRSRARRQEYLQELEKRVQSCHFTCREADLQRDSYHQIKKENLILRNLLGSLGFSDAQIDTHINSSEPSNEPASLRNLRPKIQSGVVPAQPGSVARQENLTDFPVPTNQNMLACTGVSATANSCCASTCSPAQPDLGDPSLTVSPTLHMQPPHYCQAFLTPYFEPTMGPSPENLILCSQAQDLTDQYHISENDIQDIGRRLATGSTGEVDPGEGCRVDGT</sequence>
<organism evidence="1 2">
    <name type="scientific">Endocarpon pusillum</name>
    <dbReference type="NCBI Taxonomy" id="364733"/>
    <lineage>
        <taxon>Eukaryota</taxon>
        <taxon>Fungi</taxon>
        <taxon>Dikarya</taxon>
        <taxon>Ascomycota</taxon>
        <taxon>Pezizomycotina</taxon>
        <taxon>Eurotiomycetes</taxon>
        <taxon>Chaetothyriomycetidae</taxon>
        <taxon>Verrucariales</taxon>
        <taxon>Verrucariaceae</taxon>
        <taxon>Endocarpon</taxon>
    </lineage>
</organism>
<evidence type="ECO:0008006" key="3">
    <source>
        <dbReference type="Google" id="ProtNLM"/>
    </source>
</evidence>
<dbReference type="EMBL" id="JAACFV010000028">
    <property type="protein sequence ID" value="KAF7510580.1"/>
    <property type="molecule type" value="Genomic_DNA"/>
</dbReference>
<reference evidence="1" key="1">
    <citation type="submission" date="2020-02" db="EMBL/GenBank/DDBJ databases">
        <authorList>
            <person name="Palmer J.M."/>
        </authorList>
    </citation>
    <scope>NUCLEOTIDE SEQUENCE</scope>
    <source>
        <strain evidence="1">EPUS1.4</strain>
        <tissue evidence="1">Thallus</tissue>
    </source>
</reference>
<protein>
    <recommendedName>
        <fullName evidence="3">BZIP domain-containing protein</fullName>
    </recommendedName>
</protein>
<dbReference type="Proteomes" id="UP000606974">
    <property type="component" value="Unassembled WGS sequence"/>
</dbReference>
<dbReference type="SUPFAM" id="SSF57959">
    <property type="entry name" value="Leucine zipper domain"/>
    <property type="match status" value="1"/>
</dbReference>
<accession>A0A8H7E6U2</accession>
<proteinExistence type="predicted"/>
<dbReference type="InterPro" id="IPR046347">
    <property type="entry name" value="bZIP_sf"/>
</dbReference>